<keyword evidence="1" id="KW-0812">Transmembrane</keyword>
<reference evidence="3 5" key="2">
    <citation type="journal article" date="2018" name="Syst. Appl. Microbiol.">
        <title>Flavobacterium circumlabens sp. nov. and Flavobacterium cupreum sp. nov., two psychrotrophic species isolated from Antarctic environmental samples.</title>
        <authorList>
            <person name="Kralova S."/>
            <person name="Busse H.J."/>
            <person name="Svec P."/>
            <person name="Maslanova I."/>
            <person name="Stankova E."/>
            <person name="Bartak M."/>
            <person name="Sedlacek I."/>
        </authorList>
    </citation>
    <scope>NUCLEOTIDE SEQUENCE [LARGE SCALE GENOMIC DNA]</scope>
    <source>
        <strain evidence="3 5">CCM 8828</strain>
    </source>
</reference>
<dbReference type="AlphaFoldDB" id="A0A4Y7UKU3"/>
<evidence type="ECO:0000313" key="5">
    <source>
        <dbReference type="Proteomes" id="UP000298340"/>
    </source>
</evidence>
<protein>
    <submittedName>
        <fullName evidence="3">Uncharacterized protein</fullName>
    </submittedName>
</protein>
<evidence type="ECO:0000313" key="2">
    <source>
        <dbReference type="EMBL" id="TCN61187.1"/>
    </source>
</evidence>
<evidence type="ECO:0000313" key="4">
    <source>
        <dbReference type="Proteomes" id="UP000295270"/>
    </source>
</evidence>
<dbReference type="Proteomes" id="UP000298340">
    <property type="component" value="Unassembled WGS sequence"/>
</dbReference>
<feature type="transmembrane region" description="Helical" evidence="1">
    <location>
        <begin position="297"/>
        <end position="317"/>
    </location>
</feature>
<dbReference type="EMBL" id="QWDN01000001">
    <property type="protein sequence ID" value="TEB46289.1"/>
    <property type="molecule type" value="Genomic_DNA"/>
</dbReference>
<accession>A0A4Y7UKU3</accession>
<dbReference type="RefSeq" id="WP_132032820.1">
    <property type="nucleotide sequence ID" value="NZ_QWDN01000001.1"/>
</dbReference>
<keyword evidence="4" id="KW-1185">Reference proteome</keyword>
<evidence type="ECO:0000256" key="1">
    <source>
        <dbReference type="SAM" id="Phobius"/>
    </source>
</evidence>
<name>A0A4Y7UKU3_9FLAO</name>
<proteinExistence type="predicted"/>
<dbReference type="EMBL" id="SLWA01000001">
    <property type="protein sequence ID" value="TCN61187.1"/>
    <property type="molecule type" value="Genomic_DNA"/>
</dbReference>
<sequence length="328" mass="37517">MSTKVPQNQEDQEIDLAQISKKIGSFFESVNASIFNGIQFFVRNWIIVLILIVAGFAIGLYFDAKKAYSNEIIVTPNFGSVDYLYSKIDLLESKIISGDTVFLKEIVGIKEPKNLNEIKIKPITDVYNFVKNKPENFELLKLLAEDGDVNKVIEESTTSKNYPFQKIIIYTKKKASEEKLIEPLFAYLNKSDYFKKIQKQVCTNTNSKIRQNDSIIKQIDGVLSNFSSATKYSNRSDKLLYNNENTQLNDIIKTKDLLLSEQGTHKIELIGFDKIIKESSVTMNIEAPKFINGNLKLLLPLVFIFVFVLLTVFNSFYKRQKLKISPTL</sequence>
<keyword evidence="1" id="KW-0472">Membrane</keyword>
<organism evidence="3 5">
    <name type="scientific">Flavobacterium circumlabens</name>
    <dbReference type="NCBI Taxonomy" id="2133765"/>
    <lineage>
        <taxon>Bacteria</taxon>
        <taxon>Pseudomonadati</taxon>
        <taxon>Bacteroidota</taxon>
        <taxon>Flavobacteriia</taxon>
        <taxon>Flavobacteriales</taxon>
        <taxon>Flavobacteriaceae</taxon>
        <taxon>Flavobacterium</taxon>
    </lineage>
</organism>
<gene>
    <name evidence="3" type="ORF">D0809_04655</name>
    <name evidence="2" type="ORF">EV142_101774</name>
</gene>
<feature type="transmembrane region" description="Helical" evidence="1">
    <location>
        <begin position="45"/>
        <end position="62"/>
    </location>
</feature>
<comment type="caution">
    <text evidence="3">The sequence shown here is derived from an EMBL/GenBank/DDBJ whole genome shotgun (WGS) entry which is preliminary data.</text>
</comment>
<keyword evidence="1" id="KW-1133">Transmembrane helix</keyword>
<evidence type="ECO:0000313" key="3">
    <source>
        <dbReference type="EMBL" id="TEB46289.1"/>
    </source>
</evidence>
<dbReference type="OrthoDB" id="1452530at2"/>
<reference evidence="2" key="3">
    <citation type="submission" date="2019-03" db="EMBL/GenBank/DDBJ databases">
        <authorList>
            <person name="Whitman W."/>
            <person name="Huntemann M."/>
            <person name="Clum A."/>
            <person name="Pillay M."/>
            <person name="Palaniappan K."/>
            <person name="Varghese N."/>
            <person name="Mikhailova N."/>
            <person name="Stamatis D."/>
            <person name="Reddy T."/>
            <person name="Daum C."/>
            <person name="Shapiro N."/>
            <person name="Ivanova N."/>
            <person name="Kyrpides N."/>
            <person name="Woyke T."/>
        </authorList>
    </citation>
    <scope>NUCLEOTIDE SEQUENCE</scope>
    <source>
        <strain evidence="2">P5626</strain>
    </source>
</reference>
<reference evidence="2 4" key="1">
    <citation type="journal article" date="2015" name="Stand. Genomic Sci.">
        <title>Genomic Encyclopedia of Bacterial and Archaeal Type Strains, Phase III: the genomes of soil and plant-associated and newly described type strains.</title>
        <authorList>
            <person name="Whitman W.B."/>
            <person name="Woyke T."/>
            <person name="Klenk H.P."/>
            <person name="Zhou Y."/>
            <person name="Lilburn T.G."/>
            <person name="Beck B.J."/>
            <person name="De Vos P."/>
            <person name="Vandamme P."/>
            <person name="Eisen J.A."/>
            <person name="Garrity G."/>
            <person name="Hugenholtz P."/>
            <person name="Kyrpides N.C."/>
        </authorList>
    </citation>
    <scope>NUCLEOTIDE SEQUENCE [LARGE SCALE GENOMIC DNA]</scope>
    <source>
        <strain evidence="2 4">P5626</strain>
    </source>
</reference>
<dbReference type="Proteomes" id="UP000295270">
    <property type="component" value="Unassembled WGS sequence"/>
</dbReference>